<organism evidence="2 3">
    <name type="scientific">Iodidimonas nitroreducens</name>
    <dbReference type="NCBI Taxonomy" id="1236968"/>
    <lineage>
        <taxon>Bacteria</taxon>
        <taxon>Pseudomonadati</taxon>
        <taxon>Pseudomonadota</taxon>
        <taxon>Alphaproteobacteria</taxon>
        <taxon>Iodidimonadales</taxon>
        <taxon>Iodidimonadaceae</taxon>
        <taxon>Iodidimonas</taxon>
    </lineage>
</organism>
<keyword evidence="1" id="KW-0812">Transmembrane</keyword>
<gene>
    <name evidence="2" type="ORF">JCM17846_27900</name>
</gene>
<keyword evidence="3" id="KW-1185">Reference proteome</keyword>
<comment type="caution">
    <text evidence="2">The sequence shown here is derived from an EMBL/GenBank/DDBJ whole genome shotgun (WGS) entry which is preliminary data.</text>
</comment>
<keyword evidence="1" id="KW-1133">Transmembrane helix</keyword>
<protein>
    <submittedName>
        <fullName evidence="2">Uncharacterized protein</fullName>
    </submittedName>
</protein>
<name>A0A5A7NAI0_9PROT</name>
<sequence length="138" mass="14097">MGSAKAYPKGCLIRIRQEGGMAGLVIAGWFLLSGLAVILAPALAASSAQDSAQANEPSFLGLPQSLLCLSVIPDGRDHPASFSGPCHAAMAVSGVLSFHRQPQTSARALKPFIRLAVGAYGVGPIPVLSAFAHDPAPP</sequence>
<feature type="transmembrane region" description="Helical" evidence="1">
    <location>
        <begin position="21"/>
        <end position="44"/>
    </location>
</feature>
<dbReference type="AlphaFoldDB" id="A0A5A7NAI0"/>
<dbReference type="EMBL" id="BKCN01000017">
    <property type="protein sequence ID" value="GER05108.1"/>
    <property type="molecule type" value="Genomic_DNA"/>
</dbReference>
<reference evidence="2 3" key="1">
    <citation type="submission" date="2019-09" db="EMBL/GenBank/DDBJ databases">
        <title>NBRP : Genome information of microbial organism related human and environment.</title>
        <authorList>
            <person name="Hattori M."/>
            <person name="Oshima K."/>
            <person name="Inaba H."/>
            <person name="Suda W."/>
            <person name="Sakamoto M."/>
            <person name="Iino T."/>
            <person name="Kitahara M."/>
            <person name="Oshida Y."/>
            <person name="Iida T."/>
            <person name="Kudo T."/>
            <person name="Itoh T."/>
            <person name="Ohkuma M."/>
        </authorList>
    </citation>
    <scope>NUCLEOTIDE SEQUENCE [LARGE SCALE GENOMIC DNA]</scope>
    <source>
        <strain evidence="2 3">Q-1</strain>
    </source>
</reference>
<proteinExistence type="predicted"/>
<evidence type="ECO:0000313" key="2">
    <source>
        <dbReference type="EMBL" id="GER05108.1"/>
    </source>
</evidence>
<keyword evidence="1" id="KW-0472">Membrane</keyword>
<accession>A0A5A7NAI0</accession>
<dbReference type="RefSeq" id="WP_042084857.1">
    <property type="nucleotide sequence ID" value="NZ_BKCN01000017.1"/>
</dbReference>
<evidence type="ECO:0000313" key="3">
    <source>
        <dbReference type="Proteomes" id="UP000324996"/>
    </source>
</evidence>
<evidence type="ECO:0000256" key="1">
    <source>
        <dbReference type="SAM" id="Phobius"/>
    </source>
</evidence>
<dbReference type="Proteomes" id="UP000324996">
    <property type="component" value="Unassembled WGS sequence"/>
</dbReference>